<dbReference type="Proteomes" id="UP001194580">
    <property type="component" value="Unassembled WGS sequence"/>
</dbReference>
<keyword evidence="7" id="KW-1185">Reference proteome</keyword>
<keyword evidence="1 6" id="KW-0489">Methyltransferase</keyword>
<dbReference type="SUPFAM" id="SSF53335">
    <property type="entry name" value="S-adenosyl-L-methionine-dependent methyltransferases"/>
    <property type="match status" value="1"/>
</dbReference>
<feature type="compositionally biased region" description="Acidic residues" evidence="4">
    <location>
        <begin position="151"/>
        <end position="167"/>
    </location>
</feature>
<organism evidence="6 7">
    <name type="scientific">Linnemannia exigua</name>
    <dbReference type="NCBI Taxonomy" id="604196"/>
    <lineage>
        <taxon>Eukaryota</taxon>
        <taxon>Fungi</taxon>
        <taxon>Fungi incertae sedis</taxon>
        <taxon>Mucoromycota</taxon>
        <taxon>Mortierellomycotina</taxon>
        <taxon>Mortierellomycetes</taxon>
        <taxon>Mortierellales</taxon>
        <taxon>Mortierellaceae</taxon>
        <taxon>Linnemannia</taxon>
    </lineage>
</organism>
<dbReference type="GO" id="GO:0032259">
    <property type="term" value="P:methylation"/>
    <property type="evidence" value="ECO:0007669"/>
    <property type="project" value="UniProtKB-KW"/>
</dbReference>
<dbReference type="InterPro" id="IPR029063">
    <property type="entry name" value="SAM-dependent_MTases_sf"/>
</dbReference>
<reference evidence="6" key="1">
    <citation type="journal article" date="2020" name="Fungal Divers.">
        <title>Resolving the Mortierellaceae phylogeny through synthesis of multi-gene phylogenetics and phylogenomics.</title>
        <authorList>
            <person name="Vandepol N."/>
            <person name="Liber J."/>
            <person name="Desiro A."/>
            <person name="Na H."/>
            <person name="Kennedy M."/>
            <person name="Barry K."/>
            <person name="Grigoriev I.V."/>
            <person name="Miller A.N."/>
            <person name="O'Donnell K."/>
            <person name="Stajich J.E."/>
            <person name="Bonito G."/>
        </authorList>
    </citation>
    <scope>NUCLEOTIDE SEQUENCE</scope>
    <source>
        <strain evidence="6">NRRL 28262</strain>
    </source>
</reference>
<dbReference type="Gene3D" id="3.40.50.150">
    <property type="entry name" value="Vaccinia Virus protein VP39"/>
    <property type="match status" value="1"/>
</dbReference>
<gene>
    <name evidence="6" type="primary">HEMK1</name>
    <name evidence="6" type="ORF">BGZ95_003503</name>
</gene>
<dbReference type="GO" id="GO:0003723">
    <property type="term" value="F:RNA binding"/>
    <property type="evidence" value="ECO:0007669"/>
    <property type="project" value="InterPro"/>
</dbReference>
<feature type="domain" description="Methyltransferase" evidence="5">
    <location>
        <begin position="443"/>
        <end position="534"/>
    </location>
</feature>
<dbReference type="InterPro" id="IPR002052">
    <property type="entry name" value="DNA_methylase_N6_adenine_CS"/>
</dbReference>
<dbReference type="PANTHER" id="PTHR18895">
    <property type="entry name" value="HEMK METHYLTRANSFERASE"/>
    <property type="match status" value="1"/>
</dbReference>
<evidence type="ECO:0000313" key="6">
    <source>
        <dbReference type="EMBL" id="KAG0278647.1"/>
    </source>
</evidence>
<dbReference type="GO" id="GO:0009982">
    <property type="term" value="F:pseudouridine synthase activity"/>
    <property type="evidence" value="ECO:0007669"/>
    <property type="project" value="InterPro"/>
</dbReference>
<dbReference type="SUPFAM" id="SSF55120">
    <property type="entry name" value="Pseudouridine synthase"/>
    <property type="match status" value="1"/>
</dbReference>
<evidence type="ECO:0000256" key="3">
    <source>
        <dbReference type="ARBA" id="ARBA00022691"/>
    </source>
</evidence>
<evidence type="ECO:0000256" key="4">
    <source>
        <dbReference type="SAM" id="MobiDB-lite"/>
    </source>
</evidence>
<dbReference type="CDD" id="cd02440">
    <property type="entry name" value="AdoMet_MTases"/>
    <property type="match status" value="1"/>
</dbReference>
<dbReference type="NCBIfam" id="TIGR00536">
    <property type="entry name" value="hemK_fam"/>
    <property type="match status" value="1"/>
</dbReference>
<accession>A0AAD4DI80</accession>
<dbReference type="EMBL" id="JAAAIL010000180">
    <property type="protein sequence ID" value="KAG0278647.1"/>
    <property type="molecule type" value="Genomic_DNA"/>
</dbReference>
<evidence type="ECO:0000256" key="1">
    <source>
        <dbReference type="ARBA" id="ARBA00022603"/>
    </source>
</evidence>
<sequence length="629" mass="69828">MKELQLQVQDEDDGNRAWKFVLAHWKAVVKSREHNRKCFKRGEVTVNGVVAEVTRLLVKGDWVKIRFDDRAAHESVYGREKLEVRYEDDDLAVVVKPSGKTMVAFGFMLPFSLSPSQSVNNSEEQPYQVEQDAEAHSGSGSGADHNHGIPEDDEVHDEGDNDDDDFDIPLNVSPTVGQQYRLPCAIHGIEKAANGLVFVAKTRSMRTTLQRMHNEGQLVRTFRVICHGAWKKKPDTAAAMFDENNSKDTIYSPGDSIPIDTTGLDAECLESIHVVHLTPSNEAGLLSTLDITPRSPYLGVNIRRYLMSQGHPVVGDSGNTKPLKANRNKGLFSALMQVEFKHPRLEMILHVSFEEPAKFEQLRNREQRACVRRKAEELEELRKGGVEPASTFDRKSDRPIAYLVGEKDFYQMRFKVSPATLIPRSSTETLVKAAISLSQQRPVKILDVGTGSGCLLLALLSSLPSATGVGVDISTEALEIADINKDLHSMSDRASFLPGDLGNLQGTPELFQFFDVLVCNPPYLDNAKADKLKILFAGTEYEPPVALFAEKEGYGAYELLASSLSRDLSTDGPRRIMADGAHVILEIGSGMGARVREIFKFLQYEGARKDNQDSERCLVFSLPKSRAIL</sequence>
<proteinExistence type="predicted"/>
<dbReference type="InterPro" id="IPR020103">
    <property type="entry name" value="PsdUridine_synth_cat_dom_sf"/>
</dbReference>
<dbReference type="InterPro" id="IPR050320">
    <property type="entry name" value="N5-glutamine_MTase"/>
</dbReference>
<dbReference type="InterPro" id="IPR004556">
    <property type="entry name" value="HemK-like"/>
</dbReference>
<evidence type="ECO:0000313" key="7">
    <source>
        <dbReference type="Proteomes" id="UP001194580"/>
    </source>
</evidence>
<feature type="region of interest" description="Disordered" evidence="4">
    <location>
        <begin position="118"/>
        <end position="168"/>
    </location>
</feature>
<dbReference type="Pfam" id="PF13847">
    <property type="entry name" value="Methyltransf_31"/>
    <property type="match status" value="1"/>
</dbReference>
<protein>
    <submittedName>
        <fullName evidence="6">HemK methyltransferase member 1</fullName>
    </submittedName>
</protein>
<name>A0AAD4DI80_9FUNG</name>
<comment type="caution">
    <text evidence="6">The sequence shown here is derived from an EMBL/GenBank/DDBJ whole genome shotgun (WGS) entry which is preliminary data.</text>
</comment>
<dbReference type="Gene3D" id="3.30.2350.10">
    <property type="entry name" value="Pseudouridine synthase"/>
    <property type="match status" value="1"/>
</dbReference>
<dbReference type="PROSITE" id="PS00092">
    <property type="entry name" value="N6_MTASE"/>
    <property type="match status" value="1"/>
</dbReference>
<evidence type="ECO:0000256" key="2">
    <source>
        <dbReference type="ARBA" id="ARBA00022679"/>
    </source>
</evidence>
<evidence type="ECO:0000259" key="5">
    <source>
        <dbReference type="Pfam" id="PF13847"/>
    </source>
</evidence>
<keyword evidence="2" id="KW-0808">Transferase</keyword>
<dbReference type="InterPro" id="IPR025714">
    <property type="entry name" value="Methyltranfer_dom"/>
</dbReference>
<keyword evidence="3" id="KW-0949">S-adenosyl-L-methionine</keyword>
<dbReference type="GO" id="GO:0008276">
    <property type="term" value="F:protein methyltransferase activity"/>
    <property type="evidence" value="ECO:0007669"/>
    <property type="project" value="InterPro"/>
</dbReference>
<dbReference type="PANTHER" id="PTHR18895:SF74">
    <property type="entry name" value="MTRF1L RELEASE FACTOR GLUTAMINE METHYLTRANSFERASE"/>
    <property type="match status" value="1"/>
</dbReference>
<dbReference type="GO" id="GO:0001522">
    <property type="term" value="P:pseudouridine synthesis"/>
    <property type="evidence" value="ECO:0007669"/>
    <property type="project" value="InterPro"/>
</dbReference>
<dbReference type="GO" id="GO:0005739">
    <property type="term" value="C:mitochondrion"/>
    <property type="evidence" value="ECO:0007669"/>
    <property type="project" value="TreeGrafter"/>
</dbReference>
<dbReference type="AlphaFoldDB" id="A0AAD4DI80"/>